<evidence type="ECO:0000256" key="1">
    <source>
        <dbReference type="SAM" id="MobiDB-lite"/>
    </source>
</evidence>
<name>A0ABY7C1U7_9HYPH</name>
<feature type="compositionally biased region" description="Polar residues" evidence="1">
    <location>
        <begin position="519"/>
        <end position="535"/>
    </location>
</feature>
<evidence type="ECO:0000313" key="2">
    <source>
        <dbReference type="EMBL" id="WAP70057.1"/>
    </source>
</evidence>
<keyword evidence="3" id="KW-1185">Reference proteome</keyword>
<protein>
    <submittedName>
        <fullName evidence="2">Uncharacterized protein</fullName>
    </submittedName>
</protein>
<evidence type="ECO:0000313" key="3">
    <source>
        <dbReference type="Proteomes" id="UP001164020"/>
    </source>
</evidence>
<gene>
    <name evidence="2" type="ORF">OH818_07900</name>
</gene>
<dbReference type="EMBL" id="CP114029">
    <property type="protein sequence ID" value="WAP70057.1"/>
    <property type="molecule type" value="Genomic_DNA"/>
</dbReference>
<sequence length="633" mass="69425">MKFDLAANPFVFLKLSPTAGVREVSDAIQDAIDDGVLSEDEAARVRQVLTTPKLRLEAELSSLLDVDRKLAQQIQNQLGRDHHAEDLVPFIERLHSLPRSNLLAHLNSKFGGDHTTLRQLFDAQEACAAGAITEAMNESREQSSLPVVTRPAVEAGLRALFARQLQGAIDGFGSPGRMADEISILTSAVVQNAPVPPERLDILLTIFGQSIEAELSRLGERVQAAIDAIRNGSMTEQAYSQLTEAIGNWLRLTTPLQKLEASKGRDDPRTRQMYETVNGLGIWLTNEKGDNVGALRVLRIAQDAFCALPRAVEQIDANIQVVEGNVLWSRIEPLMKYVSTLTDDARALDADLSRGGFGAQSIGVAKQLFTLFEQAEKASRGTEAHAQPWVAVRGLAIDLTNEFDLPGASHKLLTGLRAYAGKNPAPPALIEQLNADWMTTSDNVAFAAITGHIKAGRLKEAQAASEAAISATQSDDNRVNFTALRETVRKRRSSKTVRTFGWIAATIFVVWLIASNKSNHPPRRTTSTPAYSTHATPPVTREEYVESIPAVNTGGGTFSRTNIRYCRYQDARIEAARVEASTDSEIDRFNELVNSYNSRCGNFRYRQSDWDAISGELRSKSIQLASEGRALLR</sequence>
<proteinExistence type="predicted"/>
<accession>A0ABY7C1U7</accession>
<feature type="region of interest" description="Disordered" evidence="1">
    <location>
        <begin position="519"/>
        <end position="538"/>
    </location>
</feature>
<organism evidence="2 3">
    <name type="scientific">Jiella pelagia</name>
    <dbReference type="NCBI Taxonomy" id="2986949"/>
    <lineage>
        <taxon>Bacteria</taxon>
        <taxon>Pseudomonadati</taxon>
        <taxon>Pseudomonadota</taxon>
        <taxon>Alphaproteobacteria</taxon>
        <taxon>Hyphomicrobiales</taxon>
        <taxon>Aurantimonadaceae</taxon>
        <taxon>Jiella</taxon>
    </lineage>
</organism>
<dbReference type="Proteomes" id="UP001164020">
    <property type="component" value="Chromosome"/>
</dbReference>
<reference evidence="2" key="1">
    <citation type="submission" date="2022-12" db="EMBL/GenBank/DDBJ databases">
        <title>Jiella pelagia sp. nov., isolated from phosphonate enriched culture of Northwest Pacific surface seawater.</title>
        <authorList>
            <person name="Shin D.Y."/>
            <person name="Hwang C.Y."/>
        </authorList>
    </citation>
    <scope>NUCLEOTIDE SEQUENCE</scope>
    <source>
        <strain evidence="2">HL-NP1</strain>
    </source>
</reference>
<dbReference type="RefSeq" id="WP_268882508.1">
    <property type="nucleotide sequence ID" value="NZ_CP114029.1"/>
</dbReference>